<dbReference type="EMBL" id="JAAABJ010000146">
    <property type="protein sequence ID" value="NAW50036.1"/>
    <property type="molecule type" value="Genomic_DNA"/>
</dbReference>
<dbReference type="SUPFAM" id="SSF158745">
    <property type="entry name" value="LanC-like"/>
    <property type="match status" value="1"/>
</dbReference>
<reference evidence="1 2" key="1">
    <citation type="submission" date="2019-11" db="EMBL/GenBank/DDBJ databases">
        <title>Characterization of Elizabethkingia argenteiflava sp. nov., isolated from inner surface of Soybean Pods.</title>
        <authorList>
            <person name="Mo S."/>
        </authorList>
    </citation>
    <scope>NUCLEOTIDE SEQUENCE [LARGE SCALE GENOMIC DNA]</scope>
    <source>
        <strain evidence="1 2">YB22</strain>
    </source>
</reference>
<dbReference type="PRINTS" id="PR01950">
    <property type="entry name" value="LANCSUPER"/>
</dbReference>
<sequence length="394" mass="46117">MDNNTKKVVSILLQIESAIDKNHRKVKNISLSNGLLSFSLFYYYYALYTGREDDIKKVVLYIEKALDMLTEEYTSYSYVNDLVELGIFLSFIKKKEFIEEVDPLLFQMDSILKQLLKEKIKQKDIDLSTGFPLIGKYFCYRDKIPSRDELLQETIDQVAILATYSKNKTYWTFNMRAQKNKAYVELGLNHGVIGITSYLLLLLKHEVYNDESLSLIHASIEYVLSFYDKNEKQITCFPVFVEEKERYNYNNLAYGDLGIGYTIYYAGKILKNEKYMAQGLDIILKTAAFRDDRHLYIQEAGLIYGTAGLASFFKKFYKETQIPKFKKASEYWFNETLSYRNDNHQWAGFFAYYNSHLSTSHLCFCQGIAGIGIALMEHLIDIDKEYFNFLNYHL</sequence>
<proteinExistence type="predicted"/>
<gene>
    <name evidence="1" type="ORF">GNY06_01045</name>
</gene>
<organism evidence="1 2">
    <name type="scientific">Elizabethkingia argenteiflava</name>
    <dbReference type="NCBI Taxonomy" id="2681556"/>
    <lineage>
        <taxon>Bacteria</taxon>
        <taxon>Pseudomonadati</taxon>
        <taxon>Bacteroidota</taxon>
        <taxon>Flavobacteriia</taxon>
        <taxon>Flavobacteriales</taxon>
        <taxon>Weeksellaceae</taxon>
        <taxon>Elizabethkingia</taxon>
    </lineage>
</organism>
<keyword evidence="2" id="KW-1185">Reference proteome</keyword>
<comment type="caution">
    <text evidence="1">The sequence shown here is derived from an EMBL/GenBank/DDBJ whole genome shotgun (WGS) entry which is preliminary data.</text>
</comment>
<dbReference type="Pfam" id="PF05147">
    <property type="entry name" value="LANC_like"/>
    <property type="match status" value="1"/>
</dbReference>
<evidence type="ECO:0000313" key="1">
    <source>
        <dbReference type="EMBL" id="NAW50036.1"/>
    </source>
</evidence>
<dbReference type="AlphaFoldDB" id="A0A845PSY0"/>
<dbReference type="InterPro" id="IPR007822">
    <property type="entry name" value="LANC-like"/>
</dbReference>
<dbReference type="GO" id="GO:0031179">
    <property type="term" value="P:peptide modification"/>
    <property type="evidence" value="ECO:0007669"/>
    <property type="project" value="InterPro"/>
</dbReference>
<dbReference type="Gene3D" id="1.50.10.20">
    <property type="match status" value="1"/>
</dbReference>
<name>A0A845PSY0_9FLAO</name>
<dbReference type="RefSeq" id="WP_166518417.1">
    <property type="nucleotide sequence ID" value="NZ_JAAABJ010000146.1"/>
</dbReference>
<dbReference type="Proteomes" id="UP000553459">
    <property type="component" value="Unassembled WGS sequence"/>
</dbReference>
<dbReference type="SMART" id="SM01260">
    <property type="entry name" value="LANC_like"/>
    <property type="match status" value="1"/>
</dbReference>
<protein>
    <recommendedName>
        <fullName evidence="3">Lanthionine synthetase</fullName>
    </recommendedName>
</protein>
<evidence type="ECO:0000313" key="2">
    <source>
        <dbReference type="Proteomes" id="UP000553459"/>
    </source>
</evidence>
<accession>A0A845PSY0</accession>
<evidence type="ECO:0008006" key="3">
    <source>
        <dbReference type="Google" id="ProtNLM"/>
    </source>
</evidence>